<feature type="region of interest" description="Disordered" evidence="1">
    <location>
        <begin position="173"/>
        <end position="212"/>
    </location>
</feature>
<dbReference type="OrthoDB" id="2331100at2759"/>
<dbReference type="InterPro" id="IPR008972">
    <property type="entry name" value="Cupredoxin"/>
</dbReference>
<feature type="compositionally biased region" description="Gly residues" evidence="1">
    <location>
        <begin position="352"/>
        <end position="366"/>
    </location>
</feature>
<dbReference type="Gene3D" id="2.60.40.420">
    <property type="entry name" value="Cupredoxins - blue copper proteins"/>
    <property type="match status" value="1"/>
</dbReference>
<feature type="region of interest" description="Disordered" evidence="1">
    <location>
        <begin position="304"/>
        <end position="483"/>
    </location>
</feature>
<dbReference type="VEuPathDB" id="FungiDB:sscle_02g014940"/>
<evidence type="ECO:0000256" key="2">
    <source>
        <dbReference type="SAM" id="Phobius"/>
    </source>
</evidence>
<feature type="region of interest" description="Disordered" evidence="1">
    <location>
        <begin position="253"/>
        <end position="284"/>
    </location>
</feature>
<evidence type="ECO:0000313" key="5">
    <source>
        <dbReference type="Proteomes" id="UP000177798"/>
    </source>
</evidence>
<proteinExistence type="predicted"/>
<dbReference type="PANTHER" id="PTHR34883:SF19">
    <property type="entry name" value="EXTRACELLULAR SERINE-RICH PROTEIN"/>
    <property type="match status" value="1"/>
</dbReference>
<dbReference type="Proteomes" id="UP000177798">
    <property type="component" value="Chromosome 2"/>
</dbReference>
<keyword evidence="3" id="KW-0732">Signal</keyword>
<keyword evidence="2" id="KW-1133">Transmembrane helix</keyword>
<feature type="transmembrane region" description="Helical" evidence="2">
    <location>
        <begin position="217"/>
        <end position="239"/>
    </location>
</feature>
<evidence type="ECO:0000256" key="3">
    <source>
        <dbReference type="SAM" id="SignalP"/>
    </source>
</evidence>
<dbReference type="AlphaFoldDB" id="A0A1D9PVJ3"/>
<evidence type="ECO:0008006" key="6">
    <source>
        <dbReference type="Google" id="ProtNLM"/>
    </source>
</evidence>
<sequence length="483" mass="51201">MLKLLIPCLALLVLLRNKVEAHSTTTSSAVPTHIVSVGIEGLQFTPTELAANVSDVIEFRFYPQNHSVARAEYGSNRACIPYEVTGINKKGFWSGFHPINVVLNDPPKFQVVVNDTNPIFFYCSSPGACHEEGMIGVINANSTQTLANQLAYAKKSSLQFSPGENFPVEAEASLTSTTHPTSTSSPNQPPSTSSSPAAIVVTDPSPSSSPSKLSPGAIAGIVIGASALVVLASALLYLCGRQHTIKEILHHNSRPPNMSSHPHIHHPGGPNTPSYMPPSASLSETTYYSKPRHLMTENEIRGLGQFSGAGSENHSHLSDSHVGSEGYVRSRSRSPGADEYGMVIPTLNLEGTGSGTGVGAANGRGGSRSPSYQQGNTGGNGGGSLTNSPGIPGTLGVQVGVGESEKLRGLRPSPSPGPPNHFHSNTSSSGPHELATHQDQNGTRGYERTHTHTHERYDDPEIRITDQDHQGGNTFFWDEGESR</sequence>
<reference evidence="5" key="1">
    <citation type="journal article" date="2017" name="Genome Biol. Evol.">
        <title>The complete genome sequence of the phytopathogenic fungus Sclerotinia sclerotiorum reveals insights into the genome architecture of broad host range pathogens.</title>
        <authorList>
            <person name="Derbyshire M."/>
            <person name="Denton-Giles M."/>
            <person name="Hegedus D."/>
            <person name="Seifbarghy S."/>
            <person name="Rollins J."/>
            <person name="van Kan J."/>
            <person name="Seidl M.F."/>
            <person name="Faino L."/>
            <person name="Mbengue M."/>
            <person name="Navaud O."/>
            <person name="Raffaele S."/>
            <person name="Hammond-Kosack K."/>
            <person name="Heard S."/>
            <person name="Oliver R."/>
        </authorList>
    </citation>
    <scope>NUCLEOTIDE SEQUENCE [LARGE SCALE GENOMIC DNA]</scope>
    <source>
        <strain evidence="5">ATCC 18683 / 1980 / Ss-1</strain>
    </source>
</reference>
<protein>
    <recommendedName>
        <fullName evidence="6">Extracellular serine-rich protein</fullName>
    </recommendedName>
</protein>
<dbReference type="CDD" id="cd00920">
    <property type="entry name" value="Cupredoxin"/>
    <property type="match status" value="1"/>
</dbReference>
<dbReference type="EMBL" id="CP017815">
    <property type="protein sequence ID" value="APA06724.1"/>
    <property type="molecule type" value="Genomic_DNA"/>
</dbReference>
<keyword evidence="2" id="KW-0472">Membrane</keyword>
<feature type="chain" id="PRO_5010558666" description="Extracellular serine-rich protein" evidence="3">
    <location>
        <begin position="22"/>
        <end position="483"/>
    </location>
</feature>
<evidence type="ECO:0000256" key="1">
    <source>
        <dbReference type="SAM" id="MobiDB-lite"/>
    </source>
</evidence>
<feature type="compositionally biased region" description="Low complexity" evidence="1">
    <location>
        <begin position="173"/>
        <end position="196"/>
    </location>
</feature>
<evidence type="ECO:0000313" key="4">
    <source>
        <dbReference type="EMBL" id="APA06724.1"/>
    </source>
</evidence>
<organism evidence="4 5">
    <name type="scientific">Sclerotinia sclerotiorum (strain ATCC 18683 / 1980 / Ss-1)</name>
    <name type="common">White mold</name>
    <name type="synonym">Whetzelinia sclerotiorum</name>
    <dbReference type="NCBI Taxonomy" id="665079"/>
    <lineage>
        <taxon>Eukaryota</taxon>
        <taxon>Fungi</taxon>
        <taxon>Dikarya</taxon>
        <taxon>Ascomycota</taxon>
        <taxon>Pezizomycotina</taxon>
        <taxon>Leotiomycetes</taxon>
        <taxon>Helotiales</taxon>
        <taxon>Sclerotiniaceae</taxon>
        <taxon>Sclerotinia</taxon>
    </lineage>
</organism>
<feature type="signal peptide" evidence="3">
    <location>
        <begin position="1"/>
        <end position="21"/>
    </location>
</feature>
<name>A0A1D9PVJ3_SCLS1</name>
<accession>A0A1D9PVJ3</accession>
<dbReference type="PANTHER" id="PTHR34883">
    <property type="entry name" value="SERINE-RICH PROTEIN, PUTATIVE-RELATED-RELATED"/>
    <property type="match status" value="1"/>
</dbReference>
<gene>
    <name evidence="4" type="ORF">sscle_02g014940</name>
</gene>
<dbReference type="KEGG" id="ssl:SS1G_04683"/>
<dbReference type="RefSeq" id="XP_001594875.1">
    <property type="nucleotide sequence ID" value="XM_001594825.1"/>
</dbReference>
<dbReference type="InterPro" id="IPR052953">
    <property type="entry name" value="Ser-rich/MCO-related"/>
</dbReference>
<keyword evidence="2" id="KW-0812">Transmembrane</keyword>
<dbReference type="SUPFAM" id="SSF49503">
    <property type="entry name" value="Cupredoxins"/>
    <property type="match status" value="1"/>
</dbReference>
<feature type="compositionally biased region" description="Basic and acidic residues" evidence="1">
    <location>
        <begin position="445"/>
        <end position="469"/>
    </location>
</feature>